<protein>
    <submittedName>
        <fullName evidence="11">Serine protease protein</fullName>
    </submittedName>
</protein>
<sequence length="843" mass="89074">MAERCNAVTIKGEQCRFKARDGEYCQKHMNMLNSPNTPMTATKSSRLPRSSGKARQPPPQSRSVFPEDEDGGRSTRRSKKPVAPAQDTLGRDNEDVEMEMRDPSEEDPTATNPPPDEAQRPRNRTSKQVSKTTSSIQRYLRSMDSDPALDPDYFLGSNSSTASGSNGNVVPAPSKPSRAASRVSAMPHGIATPTARSTTLDAGTQMPSPASHRARSTPQAGPSERRLARSGRRAAPTLRERFGSQAHDHAHEQPDAPTTRSRAQRSLAAPTARRSGSGAPLGPHPDAHAGPEEREYVAEPAAPARRQRPARMELTNICGRLLLMRREFAPVGNLALTELFIQAVGAVRALDDVIGSYEPRRRALEQAVPPSYFGNLGRHGTHHRSDKQLYPPPPGPRGPAQWQTNARSPDAVQHKAPHNAGPARTPSRSSPTKIPPTMKLLALSTVLAVALAAPTSPGPHLRRRQNARDYDVIASPDADVPALLDRLRLTEANAGVFARYDNARFRGFSGAVTDDEVAALRAAPGILQIEPVAPIVASAARGNATWGLQRVSQEGKVGVRGSVAARNYTYAWDDDATLGAGVDIYVMDSGVYVEHDEFGGRAIEGFNYFPDQPGDVFGHGTHCAGSAAGSTVGVASNANIISVKVVDDNGGGSSSGYLAGIDYILSRHAERSAQPDFIASVLSLSLLFVGNLQTIDSTTGEILDAGIFVSIASGNFRDDACTYSPASLGGANGSAIVVGASDVNDSVSYYSNTGACVDVFAPGSDVVSAAVTGPAAVKVDTGTSMAAPHVAGLLAYYVAQNRSIGSPAVAKEYLRETGFAGALALSAAYIGDQVPVLVNNGEL</sequence>
<reference evidence="11" key="1">
    <citation type="submission" date="2020-04" db="EMBL/GenBank/DDBJ databases">
        <title>Genome Assembly and Annotation of Botryosphaeria dothidea sdau 11-99, a Latent Pathogen of Apple Fruit Ring Rot in China.</title>
        <authorList>
            <person name="Yu C."/>
            <person name="Diao Y."/>
            <person name="Lu Q."/>
            <person name="Zhao J."/>
            <person name="Cui S."/>
            <person name="Peng C."/>
            <person name="He B."/>
            <person name="Liu H."/>
        </authorList>
    </citation>
    <scope>NUCLEOTIDE SEQUENCE [LARGE SCALE GENOMIC DNA]</scope>
    <source>
        <strain evidence="11">Sdau11-99</strain>
    </source>
</reference>
<dbReference type="PROSITE" id="PS51892">
    <property type="entry name" value="SUBTILASE"/>
    <property type="match status" value="1"/>
</dbReference>
<dbReference type="EMBL" id="WWBZ02000008">
    <property type="protein sequence ID" value="KAF4311886.1"/>
    <property type="molecule type" value="Genomic_DNA"/>
</dbReference>
<evidence type="ECO:0000313" key="12">
    <source>
        <dbReference type="Proteomes" id="UP000572817"/>
    </source>
</evidence>
<evidence type="ECO:0000256" key="4">
    <source>
        <dbReference type="ARBA" id="ARBA00022801"/>
    </source>
</evidence>
<dbReference type="SUPFAM" id="SSF52743">
    <property type="entry name" value="Subtilisin-like"/>
    <property type="match status" value="1"/>
</dbReference>
<dbReference type="Proteomes" id="UP000572817">
    <property type="component" value="Unassembled WGS sequence"/>
</dbReference>
<dbReference type="InterPro" id="IPR023827">
    <property type="entry name" value="Peptidase_S8_Asp-AS"/>
</dbReference>
<dbReference type="Pfam" id="PF05922">
    <property type="entry name" value="Inhibitor_I9"/>
    <property type="match status" value="1"/>
</dbReference>
<keyword evidence="12" id="KW-1185">Reference proteome</keyword>
<evidence type="ECO:0000256" key="5">
    <source>
        <dbReference type="ARBA" id="ARBA00022825"/>
    </source>
</evidence>
<dbReference type="PRINTS" id="PR00723">
    <property type="entry name" value="SUBTILISIN"/>
</dbReference>
<evidence type="ECO:0000256" key="3">
    <source>
        <dbReference type="ARBA" id="ARBA00022729"/>
    </source>
</evidence>
<comment type="caution">
    <text evidence="11">The sequence shown here is derived from an EMBL/GenBank/DDBJ whole genome shotgun (WGS) entry which is preliminary data.</text>
</comment>
<feature type="compositionally biased region" description="Polar residues" evidence="8">
    <location>
        <begin position="31"/>
        <end position="48"/>
    </location>
</feature>
<dbReference type="Gene3D" id="3.40.50.200">
    <property type="entry name" value="Peptidase S8/S53 domain"/>
    <property type="match status" value="1"/>
</dbReference>
<dbReference type="InterPro" id="IPR034193">
    <property type="entry name" value="PCSK9_ProteinaseK-like"/>
</dbReference>
<evidence type="ECO:0000256" key="1">
    <source>
        <dbReference type="ARBA" id="ARBA00011073"/>
    </source>
</evidence>
<name>A0A8H4J299_9PEZI</name>
<evidence type="ECO:0000256" key="7">
    <source>
        <dbReference type="RuleBase" id="RU003355"/>
    </source>
</evidence>
<feature type="compositionally biased region" description="Basic and acidic residues" evidence="8">
    <location>
        <begin position="285"/>
        <end position="297"/>
    </location>
</feature>
<dbReference type="OrthoDB" id="206201at2759"/>
<feature type="compositionally biased region" description="Low complexity" evidence="8">
    <location>
        <begin position="156"/>
        <end position="168"/>
    </location>
</feature>
<dbReference type="InterPro" id="IPR010259">
    <property type="entry name" value="S8pro/Inhibitor_I9"/>
</dbReference>
<gene>
    <name evidence="11" type="ORF">GTA08_BOTSDO12576</name>
</gene>
<evidence type="ECO:0000256" key="8">
    <source>
        <dbReference type="SAM" id="MobiDB-lite"/>
    </source>
</evidence>
<dbReference type="CDD" id="cd04077">
    <property type="entry name" value="Peptidases_S8_PCSK9_ProteinaseK_like"/>
    <property type="match status" value="1"/>
</dbReference>
<dbReference type="PROSITE" id="PS00138">
    <property type="entry name" value="SUBTILASE_SER"/>
    <property type="match status" value="1"/>
</dbReference>
<feature type="active site" description="Charge relay system" evidence="6">
    <location>
        <position position="619"/>
    </location>
</feature>
<dbReference type="InterPro" id="IPR023828">
    <property type="entry name" value="Peptidase_S8_Ser-AS"/>
</dbReference>
<feature type="domain" description="Peptidase S8/S53" evidence="9">
    <location>
        <begin position="579"/>
        <end position="817"/>
    </location>
</feature>
<feature type="region of interest" description="Disordered" evidence="8">
    <location>
        <begin position="368"/>
        <end position="433"/>
    </location>
</feature>
<dbReference type="Pfam" id="PF00082">
    <property type="entry name" value="Peptidase_S8"/>
    <property type="match status" value="1"/>
</dbReference>
<dbReference type="PROSITE" id="PS00136">
    <property type="entry name" value="SUBTILASE_ASP"/>
    <property type="match status" value="1"/>
</dbReference>
<evidence type="ECO:0000256" key="2">
    <source>
        <dbReference type="ARBA" id="ARBA00022670"/>
    </source>
</evidence>
<feature type="compositionally biased region" description="Polar residues" evidence="8">
    <location>
        <begin position="194"/>
        <end position="208"/>
    </location>
</feature>
<evidence type="ECO:0000256" key="6">
    <source>
        <dbReference type="PROSITE-ProRule" id="PRU01240"/>
    </source>
</evidence>
<dbReference type="PANTHER" id="PTHR43806:SF11">
    <property type="entry name" value="CEREVISIN-RELATED"/>
    <property type="match status" value="1"/>
</dbReference>
<dbReference type="PANTHER" id="PTHR43806">
    <property type="entry name" value="PEPTIDASE S8"/>
    <property type="match status" value="1"/>
</dbReference>
<keyword evidence="5 6" id="KW-0720">Serine protease</keyword>
<keyword evidence="4 6" id="KW-0378">Hydrolase</keyword>
<feature type="region of interest" description="Disordered" evidence="8">
    <location>
        <begin position="29"/>
        <end position="308"/>
    </location>
</feature>
<feature type="domain" description="Inhibitor I9" evidence="10">
    <location>
        <begin position="488"/>
        <end position="531"/>
    </location>
</feature>
<feature type="compositionally biased region" description="Polar residues" evidence="8">
    <location>
        <begin position="126"/>
        <end position="137"/>
    </location>
</feature>
<proteinExistence type="inferred from homology"/>
<comment type="similarity">
    <text evidence="1 6 7">Belongs to the peptidase S8 family.</text>
</comment>
<evidence type="ECO:0000259" key="10">
    <source>
        <dbReference type="Pfam" id="PF05922"/>
    </source>
</evidence>
<evidence type="ECO:0000313" key="11">
    <source>
        <dbReference type="EMBL" id="KAF4311886.1"/>
    </source>
</evidence>
<dbReference type="AlphaFoldDB" id="A0A8H4J299"/>
<dbReference type="PROSITE" id="PS00137">
    <property type="entry name" value="SUBTILASE_HIS"/>
    <property type="match status" value="1"/>
</dbReference>
<organism evidence="11 12">
    <name type="scientific">Botryosphaeria dothidea</name>
    <dbReference type="NCBI Taxonomy" id="55169"/>
    <lineage>
        <taxon>Eukaryota</taxon>
        <taxon>Fungi</taxon>
        <taxon>Dikarya</taxon>
        <taxon>Ascomycota</taxon>
        <taxon>Pezizomycotina</taxon>
        <taxon>Dothideomycetes</taxon>
        <taxon>Dothideomycetes incertae sedis</taxon>
        <taxon>Botryosphaeriales</taxon>
        <taxon>Botryosphaeriaceae</taxon>
        <taxon>Botryosphaeria</taxon>
    </lineage>
</organism>
<dbReference type="GO" id="GO:0006508">
    <property type="term" value="P:proteolysis"/>
    <property type="evidence" value="ECO:0007669"/>
    <property type="project" value="UniProtKB-KW"/>
</dbReference>
<feature type="compositionally biased region" description="Basic and acidic residues" evidence="8">
    <location>
        <begin position="89"/>
        <end position="103"/>
    </location>
</feature>
<keyword evidence="3" id="KW-0732">Signal</keyword>
<dbReference type="GO" id="GO:0004252">
    <property type="term" value="F:serine-type endopeptidase activity"/>
    <property type="evidence" value="ECO:0007669"/>
    <property type="project" value="UniProtKB-UniRule"/>
</dbReference>
<dbReference type="InterPro" id="IPR050131">
    <property type="entry name" value="Peptidase_S8_subtilisin-like"/>
</dbReference>
<dbReference type="InterPro" id="IPR036852">
    <property type="entry name" value="Peptidase_S8/S53_dom_sf"/>
</dbReference>
<feature type="compositionally biased region" description="Basic and acidic residues" evidence="8">
    <location>
        <begin position="238"/>
        <end position="254"/>
    </location>
</feature>
<feature type="active site" description="Charge relay system" evidence="6">
    <location>
        <position position="784"/>
    </location>
</feature>
<dbReference type="InterPro" id="IPR015500">
    <property type="entry name" value="Peptidase_S8_subtilisin-rel"/>
</dbReference>
<accession>A0A8H4J299</accession>
<evidence type="ECO:0000259" key="9">
    <source>
        <dbReference type="Pfam" id="PF00082"/>
    </source>
</evidence>
<dbReference type="InterPro" id="IPR000209">
    <property type="entry name" value="Peptidase_S8/S53_dom"/>
</dbReference>
<dbReference type="InterPro" id="IPR022398">
    <property type="entry name" value="Peptidase_S8_His-AS"/>
</dbReference>
<keyword evidence="2 6" id="KW-0645">Protease</keyword>
<feature type="active site" description="Charge relay system" evidence="6">
    <location>
        <position position="588"/>
    </location>
</feature>